<dbReference type="InterPro" id="IPR004101">
    <property type="entry name" value="Mur_ligase_C"/>
</dbReference>
<evidence type="ECO:0000259" key="13">
    <source>
        <dbReference type="Pfam" id="PF02875"/>
    </source>
</evidence>
<evidence type="ECO:0000256" key="11">
    <source>
        <dbReference type="RuleBase" id="RU004136"/>
    </source>
</evidence>
<dbReference type="GO" id="GO:0005737">
    <property type="term" value="C:cytoplasm"/>
    <property type="evidence" value="ECO:0007669"/>
    <property type="project" value="UniProtKB-SubCell"/>
</dbReference>
<dbReference type="GO" id="GO:0071555">
    <property type="term" value="P:cell wall organization"/>
    <property type="evidence" value="ECO:0007669"/>
    <property type="project" value="UniProtKB-KW"/>
</dbReference>
<dbReference type="EC" id="6.3.2.10" evidence="10 11"/>
<dbReference type="GO" id="GO:0051301">
    <property type="term" value="P:cell division"/>
    <property type="evidence" value="ECO:0007669"/>
    <property type="project" value="UniProtKB-KW"/>
</dbReference>
<dbReference type="HAMAP" id="MF_02019">
    <property type="entry name" value="MurF"/>
    <property type="match status" value="1"/>
</dbReference>
<dbReference type="AlphaFoldDB" id="A0A1I0Z0F0"/>
<reference evidence="16" key="1">
    <citation type="submission" date="2016-10" db="EMBL/GenBank/DDBJ databases">
        <authorList>
            <person name="Varghese N."/>
            <person name="Submissions S."/>
        </authorList>
    </citation>
    <scope>NUCLEOTIDE SEQUENCE [LARGE SCALE GENOMIC DNA]</scope>
    <source>
        <strain evidence="16">DSM 21789</strain>
    </source>
</reference>
<dbReference type="Pfam" id="PF02875">
    <property type="entry name" value="Mur_ligase_C"/>
    <property type="match status" value="1"/>
</dbReference>
<evidence type="ECO:0000259" key="12">
    <source>
        <dbReference type="Pfam" id="PF01225"/>
    </source>
</evidence>
<dbReference type="SUPFAM" id="SSF63418">
    <property type="entry name" value="MurE/MurF N-terminal domain"/>
    <property type="match status" value="1"/>
</dbReference>
<evidence type="ECO:0000256" key="7">
    <source>
        <dbReference type="ARBA" id="ARBA00022984"/>
    </source>
</evidence>
<evidence type="ECO:0000256" key="6">
    <source>
        <dbReference type="ARBA" id="ARBA00022960"/>
    </source>
</evidence>
<dbReference type="Pfam" id="PF01225">
    <property type="entry name" value="Mur_ligase"/>
    <property type="match status" value="1"/>
</dbReference>
<feature type="binding site" evidence="10">
    <location>
        <begin position="98"/>
        <end position="104"/>
    </location>
    <ligand>
        <name>ATP</name>
        <dbReference type="ChEBI" id="CHEBI:30616"/>
    </ligand>
</feature>
<keyword evidence="2 10" id="KW-0436">Ligase</keyword>
<keyword evidence="5 10" id="KW-0067">ATP-binding</keyword>
<evidence type="ECO:0000256" key="5">
    <source>
        <dbReference type="ARBA" id="ARBA00022840"/>
    </source>
</evidence>
<dbReference type="InterPro" id="IPR051046">
    <property type="entry name" value="MurCDEF_CellWall_CoF430Synth"/>
</dbReference>
<accession>A0A1I0Z0F0</accession>
<dbReference type="SUPFAM" id="SSF53623">
    <property type="entry name" value="MurD-like peptide ligases, catalytic domain"/>
    <property type="match status" value="1"/>
</dbReference>
<evidence type="ECO:0000313" key="16">
    <source>
        <dbReference type="Proteomes" id="UP000199604"/>
    </source>
</evidence>
<name>A0A1I0Z0F0_9FLAO</name>
<keyword evidence="6 10" id="KW-0133">Cell shape</keyword>
<dbReference type="GO" id="GO:0008360">
    <property type="term" value="P:regulation of cell shape"/>
    <property type="evidence" value="ECO:0007669"/>
    <property type="project" value="UniProtKB-KW"/>
</dbReference>
<dbReference type="UniPathway" id="UPA00219"/>
<comment type="pathway">
    <text evidence="10 11">Cell wall biogenesis; peptidoglycan biosynthesis.</text>
</comment>
<protein>
    <recommendedName>
        <fullName evidence="10 11">UDP-N-acetylmuramoyl-tripeptide--D-alanyl-D-alanine ligase</fullName>
        <ecNumber evidence="10 11">6.3.2.10</ecNumber>
    </recommendedName>
    <alternativeName>
        <fullName evidence="10">D-alanyl-D-alanine-adding enzyme</fullName>
    </alternativeName>
</protein>
<keyword evidence="3 10" id="KW-0132">Cell division</keyword>
<dbReference type="InterPro" id="IPR000713">
    <property type="entry name" value="Mur_ligase_N"/>
</dbReference>
<keyword evidence="4 10" id="KW-0547">Nucleotide-binding</keyword>
<dbReference type="STRING" id="498292.SAMN05660845_1919"/>
<keyword evidence="16" id="KW-1185">Reference proteome</keyword>
<dbReference type="InterPro" id="IPR005863">
    <property type="entry name" value="UDP-N-AcMur_synth"/>
</dbReference>
<dbReference type="Gene3D" id="3.40.1390.10">
    <property type="entry name" value="MurE/MurF, N-terminal domain"/>
    <property type="match status" value="1"/>
</dbReference>
<dbReference type="Pfam" id="PF08245">
    <property type="entry name" value="Mur_ligase_M"/>
    <property type="match status" value="1"/>
</dbReference>
<sequence>MKIEEIYQCYLQCTSVNTDTRKIENNSLFIALKGENFDANTFAEEAINKGALFVIIDDKKYYTDKNKMILVSNSLQTLQELAKYHRQQLGLPIIALTGSNGKTTTKELINVVLSKKYNTKATVGNLNNHIGVPLTLLSFNEDTDIGIVEMGANHQKEIELLCSITEPDFGYITNFGKAHLEGFGGIEGVIKAKSELYHYLEENKKMAFINLDDEIQNEKTTQITRYSFSHKAKSDVKIDSVTANPMVIINYNKVEIQSHLIGLYNTNNINAAIAIGKYFNISDNDIKEAIENYIPTNNRSQLIEKNSNHIILDAYNANPSSMSAAISNFIQLEGKEKIAILGDMFELGKESLTEHKRIIELLINKHKIETYFVGKDFYSNKLDHKNIHFFETYESFSESFKTKRPSKKTILIKGSRGMSLERTLEIL</sequence>
<evidence type="ECO:0000256" key="3">
    <source>
        <dbReference type="ARBA" id="ARBA00022618"/>
    </source>
</evidence>
<keyword evidence="7 10" id="KW-0573">Peptidoglycan synthesis</keyword>
<dbReference type="SUPFAM" id="SSF53244">
    <property type="entry name" value="MurD-like peptide ligases, peptide-binding domain"/>
    <property type="match status" value="1"/>
</dbReference>
<comment type="similarity">
    <text evidence="10">Belongs to the MurCDEF family. MurF subfamily.</text>
</comment>
<evidence type="ECO:0000256" key="10">
    <source>
        <dbReference type="HAMAP-Rule" id="MF_02019"/>
    </source>
</evidence>
<evidence type="ECO:0000256" key="9">
    <source>
        <dbReference type="ARBA" id="ARBA00023316"/>
    </source>
</evidence>
<comment type="subcellular location">
    <subcellularLocation>
        <location evidence="10 11">Cytoplasm</location>
    </subcellularLocation>
</comment>
<keyword evidence="8 10" id="KW-0131">Cell cycle</keyword>
<dbReference type="InterPro" id="IPR036615">
    <property type="entry name" value="Mur_ligase_C_dom_sf"/>
</dbReference>
<feature type="domain" description="Mur ligase central" evidence="14">
    <location>
        <begin position="97"/>
        <end position="275"/>
    </location>
</feature>
<dbReference type="Proteomes" id="UP000199604">
    <property type="component" value="Unassembled WGS sequence"/>
</dbReference>
<dbReference type="RefSeq" id="WP_091476691.1">
    <property type="nucleotide sequence ID" value="NZ_FOJT01000005.1"/>
</dbReference>
<dbReference type="PANTHER" id="PTHR43024:SF1">
    <property type="entry name" value="UDP-N-ACETYLMURAMOYL-TRIPEPTIDE--D-ALANYL-D-ALANINE LIGASE"/>
    <property type="match status" value="1"/>
</dbReference>
<feature type="domain" description="Mur ligase N-terminal catalytic" evidence="12">
    <location>
        <begin position="14"/>
        <end position="85"/>
    </location>
</feature>
<evidence type="ECO:0000256" key="2">
    <source>
        <dbReference type="ARBA" id="ARBA00022598"/>
    </source>
</evidence>
<keyword evidence="9 10" id="KW-0961">Cell wall biogenesis/degradation</keyword>
<organism evidence="15 16">
    <name type="scientific">Flavobacterium swingsii</name>
    <dbReference type="NCBI Taxonomy" id="498292"/>
    <lineage>
        <taxon>Bacteria</taxon>
        <taxon>Pseudomonadati</taxon>
        <taxon>Bacteroidota</taxon>
        <taxon>Flavobacteriia</taxon>
        <taxon>Flavobacteriales</taxon>
        <taxon>Flavobacteriaceae</taxon>
        <taxon>Flavobacterium</taxon>
    </lineage>
</organism>
<evidence type="ECO:0000256" key="8">
    <source>
        <dbReference type="ARBA" id="ARBA00023306"/>
    </source>
</evidence>
<comment type="function">
    <text evidence="10 11">Involved in cell wall formation. Catalyzes the final step in the synthesis of UDP-N-acetylmuramoyl-pentapeptide, the precursor of murein.</text>
</comment>
<dbReference type="PANTHER" id="PTHR43024">
    <property type="entry name" value="UDP-N-ACETYLMURAMOYL-TRIPEPTIDE--D-ALANYL-D-ALANINE LIGASE"/>
    <property type="match status" value="1"/>
</dbReference>
<keyword evidence="1 10" id="KW-0963">Cytoplasm</keyword>
<dbReference type="OrthoDB" id="9801978at2"/>
<evidence type="ECO:0000259" key="14">
    <source>
        <dbReference type="Pfam" id="PF08245"/>
    </source>
</evidence>
<dbReference type="Gene3D" id="3.40.1190.10">
    <property type="entry name" value="Mur-like, catalytic domain"/>
    <property type="match status" value="1"/>
</dbReference>
<feature type="domain" description="Mur ligase C-terminal" evidence="13">
    <location>
        <begin position="299"/>
        <end position="416"/>
    </location>
</feature>
<dbReference type="GO" id="GO:0009252">
    <property type="term" value="P:peptidoglycan biosynthetic process"/>
    <property type="evidence" value="ECO:0007669"/>
    <property type="project" value="UniProtKB-UniRule"/>
</dbReference>
<comment type="catalytic activity">
    <reaction evidence="10 11">
        <text>D-alanyl-D-alanine + UDP-N-acetyl-alpha-D-muramoyl-L-alanyl-gamma-D-glutamyl-meso-2,6-diaminopimelate + ATP = UDP-N-acetyl-alpha-D-muramoyl-L-alanyl-gamma-D-glutamyl-meso-2,6-diaminopimeloyl-D-alanyl-D-alanine + ADP + phosphate + H(+)</text>
        <dbReference type="Rhea" id="RHEA:28374"/>
        <dbReference type="ChEBI" id="CHEBI:15378"/>
        <dbReference type="ChEBI" id="CHEBI:30616"/>
        <dbReference type="ChEBI" id="CHEBI:43474"/>
        <dbReference type="ChEBI" id="CHEBI:57822"/>
        <dbReference type="ChEBI" id="CHEBI:61386"/>
        <dbReference type="ChEBI" id="CHEBI:83905"/>
        <dbReference type="ChEBI" id="CHEBI:456216"/>
        <dbReference type="EC" id="6.3.2.10"/>
    </reaction>
</comment>
<dbReference type="GO" id="GO:0047480">
    <property type="term" value="F:UDP-N-acetylmuramoyl-tripeptide-D-alanyl-D-alanine ligase activity"/>
    <property type="evidence" value="ECO:0007669"/>
    <property type="project" value="UniProtKB-UniRule"/>
</dbReference>
<dbReference type="InterPro" id="IPR036565">
    <property type="entry name" value="Mur-like_cat_sf"/>
</dbReference>
<dbReference type="Gene3D" id="3.90.190.20">
    <property type="entry name" value="Mur ligase, C-terminal domain"/>
    <property type="match status" value="1"/>
</dbReference>
<dbReference type="InterPro" id="IPR035911">
    <property type="entry name" value="MurE/MurF_N"/>
</dbReference>
<dbReference type="InterPro" id="IPR013221">
    <property type="entry name" value="Mur_ligase_cen"/>
</dbReference>
<dbReference type="GO" id="GO:0005524">
    <property type="term" value="F:ATP binding"/>
    <property type="evidence" value="ECO:0007669"/>
    <property type="project" value="UniProtKB-UniRule"/>
</dbReference>
<evidence type="ECO:0000313" key="15">
    <source>
        <dbReference type="EMBL" id="SFB18787.1"/>
    </source>
</evidence>
<gene>
    <name evidence="10" type="primary">murF</name>
    <name evidence="15" type="ORF">SAMN05660845_1919</name>
</gene>
<evidence type="ECO:0000256" key="1">
    <source>
        <dbReference type="ARBA" id="ARBA00022490"/>
    </source>
</evidence>
<dbReference type="GO" id="GO:0008766">
    <property type="term" value="F:UDP-N-acetylmuramoylalanyl-D-glutamyl-2,6-diaminopimelate-D-alanyl-D-alanine ligase activity"/>
    <property type="evidence" value="ECO:0007669"/>
    <property type="project" value="RHEA"/>
</dbReference>
<dbReference type="EMBL" id="FOJT01000005">
    <property type="protein sequence ID" value="SFB18787.1"/>
    <property type="molecule type" value="Genomic_DNA"/>
</dbReference>
<evidence type="ECO:0000256" key="4">
    <source>
        <dbReference type="ARBA" id="ARBA00022741"/>
    </source>
</evidence>
<dbReference type="NCBIfam" id="TIGR01143">
    <property type="entry name" value="murF"/>
    <property type="match status" value="1"/>
</dbReference>
<proteinExistence type="inferred from homology"/>